<keyword evidence="4 5" id="KW-0949">S-adenosyl-L-methionine</keyword>
<sequence length="277" mass="31159">MAEEELPPSKLGTKTHWDEVYEREVRVFNDVGDEGEVWFGESSVIKMRKWAQRHLTPSTEPIRILECGSGNGTLLLSFLTSSSLEDDTPPVPQKFHLTGIDYSEGARELAQSITKSRRENIQQEIEDALEDDDEELVENEVEVDWRTEDLLRKDFEGEQWDLVLDKGTYDALCLSSEGIAEEQGRLPSQVYPERIARLVKKGGYFLITSCNFTEEEIKGRYTKEGLVSHFVLFESDSSSGLIFESATMPSSSVPHPSFSFGGKSGTTVCTVAFKKVI</sequence>
<accession>A0AAJ8K6V3</accession>
<keyword evidence="3 5" id="KW-0808">Transferase</keyword>
<dbReference type="GO" id="GO:0016192">
    <property type="term" value="P:vesicle-mediated transport"/>
    <property type="evidence" value="ECO:0007669"/>
    <property type="project" value="UniProtKB-UniRule"/>
</dbReference>
<organism evidence="7 8">
    <name type="scientific">Kwoniella bestiolae CBS 10118</name>
    <dbReference type="NCBI Taxonomy" id="1296100"/>
    <lineage>
        <taxon>Eukaryota</taxon>
        <taxon>Fungi</taxon>
        <taxon>Dikarya</taxon>
        <taxon>Basidiomycota</taxon>
        <taxon>Agaricomycotina</taxon>
        <taxon>Tremellomycetes</taxon>
        <taxon>Tremellales</taxon>
        <taxon>Cryptococcaceae</taxon>
        <taxon>Kwoniella</taxon>
    </lineage>
</organism>
<protein>
    <recommendedName>
        <fullName evidence="5">Protein-lysine N-methyltransferase EFM4</fullName>
        <ecNumber evidence="5">2.1.1.-</ecNumber>
    </recommendedName>
    <alternativeName>
        <fullName evidence="5">Elongation factor methyltransferase 4</fullName>
    </alternativeName>
</protein>
<evidence type="ECO:0000256" key="1">
    <source>
        <dbReference type="ARBA" id="ARBA00022490"/>
    </source>
</evidence>
<evidence type="ECO:0000256" key="5">
    <source>
        <dbReference type="HAMAP-Rule" id="MF_03188"/>
    </source>
</evidence>
<reference evidence="7" key="2">
    <citation type="submission" date="2024-02" db="EMBL/GenBank/DDBJ databases">
        <title>Comparative genomics of Cryptococcus and Kwoniella reveals pathogenesis evolution and contrasting modes of karyotype evolution via chromosome fusion or intercentromeric recombination.</title>
        <authorList>
            <person name="Coelho M.A."/>
            <person name="David-Palma M."/>
            <person name="Shea T."/>
            <person name="Bowers K."/>
            <person name="McGinley-Smith S."/>
            <person name="Mohammad A.W."/>
            <person name="Gnirke A."/>
            <person name="Yurkov A.M."/>
            <person name="Nowrousian M."/>
            <person name="Sun S."/>
            <person name="Cuomo C.A."/>
            <person name="Heitman J."/>
        </authorList>
    </citation>
    <scope>NUCLEOTIDE SEQUENCE</scope>
    <source>
        <strain evidence="7">CBS 10118</strain>
    </source>
</reference>
<keyword evidence="1 5" id="KW-0963">Cytoplasm</keyword>
<keyword evidence="2 5" id="KW-0489">Methyltransferase</keyword>
<dbReference type="EC" id="2.1.1.-" evidence="5"/>
<evidence type="ECO:0000256" key="4">
    <source>
        <dbReference type="ARBA" id="ARBA00022691"/>
    </source>
</evidence>
<comment type="subcellular location">
    <subcellularLocation>
        <location evidence="5">Cytoplasm</location>
    </subcellularLocation>
</comment>
<keyword evidence="5" id="KW-0813">Transport</keyword>
<dbReference type="AlphaFoldDB" id="A0AAJ8K6V3"/>
<evidence type="ECO:0000259" key="6">
    <source>
        <dbReference type="Pfam" id="PF13847"/>
    </source>
</evidence>
<dbReference type="Proteomes" id="UP000092730">
    <property type="component" value="Chromosome 2"/>
</dbReference>
<dbReference type="GO" id="GO:0032259">
    <property type="term" value="P:methylation"/>
    <property type="evidence" value="ECO:0007669"/>
    <property type="project" value="UniProtKB-KW"/>
</dbReference>
<evidence type="ECO:0000313" key="8">
    <source>
        <dbReference type="Proteomes" id="UP000092730"/>
    </source>
</evidence>
<dbReference type="SUPFAM" id="SSF53335">
    <property type="entry name" value="S-adenosyl-L-methionine-dependent methyltransferases"/>
    <property type="match status" value="1"/>
</dbReference>
<dbReference type="GO" id="GO:0005737">
    <property type="term" value="C:cytoplasm"/>
    <property type="evidence" value="ECO:0007669"/>
    <property type="project" value="UniProtKB-SubCell"/>
</dbReference>
<feature type="domain" description="Methyltransferase" evidence="6">
    <location>
        <begin position="62"/>
        <end position="218"/>
    </location>
</feature>
<dbReference type="PANTHER" id="PTHR12843:SF5">
    <property type="entry name" value="EEF1A LYSINE METHYLTRANSFERASE 2"/>
    <property type="match status" value="1"/>
</dbReference>
<dbReference type="HAMAP" id="MF_03188">
    <property type="entry name" value="Methyltr_EFM4"/>
    <property type="match status" value="1"/>
</dbReference>
<dbReference type="InterPro" id="IPR029063">
    <property type="entry name" value="SAM-dependent_MTases_sf"/>
</dbReference>
<proteinExistence type="inferred from homology"/>
<evidence type="ECO:0000256" key="3">
    <source>
        <dbReference type="ARBA" id="ARBA00022679"/>
    </source>
</evidence>
<evidence type="ECO:0000256" key="2">
    <source>
        <dbReference type="ARBA" id="ARBA00022603"/>
    </source>
</evidence>
<dbReference type="PANTHER" id="PTHR12843">
    <property type="entry name" value="PROTEIN-LYSINE N-METHYLTRANSFERASE METTL10"/>
    <property type="match status" value="1"/>
</dbReference>
<gene>
    <name evidence="5" type="primary">EFM4</name>
    <name evidence="7" type="ORF">I302_103829</name>
</gene>
<dbReference type="InterPro" id="IPR025714">
    <property type="entry name" value="Methyltranfer_dom"/>
</dbReference>
<dbReference type="Gene3D" id="3.40.50.150">
    <property type="entry name" value="Vaccinia Virus protein VP39"/>
    <property type="match status" value="1"/>
</dbReference>
<dbReference type="EMBL" id="CP144542">
    <property type="protein sequence ID" value="WVW81832.1"/>
    <property type="molecule type" value="Genomic_DNA"/>
</dbReference>
<keyword evidence="8" id="KW-1185">Reference proteome</keyword>
<reference evidence="7" key="1">
    <citation type="submission" date="2013-07" db="EMBL/GenBank/DDBJ databases">
        <authorList>
            <consortium name="The Broad Institute Genome Sequencing Platform"/>
            <person name="Cuomo C."/>
            <person name="Litvintseva A."/>
            <person name="Chen Y."/>
            <person name="Heitman J."/>
            <person name="Sun S."/>
            <person name="Springer D."/>
            <person name="Dromer F."/>
            <person name="Young S.K."/>
            <person name="Zeng Q."/>
            <person name="Gargeya S."/>
            <person name="Fitzgerald M."/>
            <person name="Abouelleil A."/>
            <person name="Alvarado L."/>
            <person name="Berlin A.M."/>
            <person name="Chapman S.B."/>
            <person name="Dewar J."/>
            <person name="Goldberg J."/>
            <person name="Griggs A."/>
            <person name="Gujja S."/>
            <person name="Hansen M."/>
            <person name="Howarth C."/>
            <person name="Imamovic A."/>
            <person name="Larimer J."/>
            <person name="McCowan C."/>
            <person name="Murphy C."/>
            <person name="Pearson M."/>
            <person name="Priest M."/>
            <person name="Roberts A."/>
            <person name="Saif S."/>
            <person name="Shea T."/>
            <person name="Sykes S."/>
            <person name="Wortman J."/>
            <person name="Nusbaum C."/>
            <person name="Birren B."/>
        </authorList>
    </citation>
    <scope>NUCLEOTIDE SEQUENCE</scope>
    <source>
        <strain evidence="7">CBS 10118</strain>
    </source>
</reference>
<dbReference type="InterPro" id="IPR026635">
    <property type="entry name" value="Efm4/METTL10"/>
</dbReference>
<dbReference type="Pfam" id="PF13847">
    <property type="entry name" value="Methyltransf_31"/>
    <property type="match status" value="1"/>
</dbReference>
<evidence type="ECO:0000313" key="7">
    <source>
        <dbReference type="EMBL" id="WVW81832.1"/>
    </source>
</evidence>
<dbReference type="GO" id="GO:0016279">
    <property type="term" value="F:protein-lysine N-methyltransferase activity"/>
    <property type="evidence" value="ECO:0007669"/>
    <property type="project" value="UniProtKB-UniRule"/>
</dbReference>
<name>A0AAJ8K6V3_9TREE</name>
<comment type="function">
    <text evidence="5">S-adenosyl-L-methionine-dependent protein-lysine N-methyltransferase that mono- and dimethylates elongation factor 1-alpha at 'Lys-316'. May play a role in intracellular transport.</text>
</comment>
<comment type="similarity">
    <text evidence="5">Belongs to the class I-like SAM-binding methyltransferase superfamily. EFM4 family.</text>
</comment>